<name>A0A917NIH5_9ACTN</name>
<reference evidence="3" key="1">
    <citation type="journal article" date="2014" name="Int. J. Syst. Evol. Microbiol.">
        <title>Complete genome sequence of Corynebacterium casei LMG S-19264T (=DSM 44701T), isolated from a smear-ripened cheese.</title>
        <authorList>
            <consortium name="US DOE Joint Genome Institute (JGI-PGF)"/>
            <person name="Walter F."/>
            <person name="Albersmeier A."/>
            <person name="Kalinowski J."/>
            <person name="Ruckert C."/>
        </authorList>
    </citation>
    <scope>NUCLEOTIDE SEQUENCE</scope>
    <source>
        <strain evidence="3">JCM 3086</strain>
    </source>
</reference>
<sequence length="132" mass="14553">MAGRRYRTDTEGDEPTSGVPATAGRRGERSRTMREFLVEITTTVPEGTGQDEVDRRRAAEAVRAKELAAAGHLMRLWRPVGELRSIGVWQAANEEELHEKVLGTLPLRPWMTFTVTPLEPHPNDPGPTVGAA</sequence>
<evidence type="ECO:0000256" key="1">
    <source>
        <dbReference type="SAM" id="MobiDB-lite"/>
    </source>
</evidence>
<keyword evidence="4" id="KW-1185">Reference proteome</keyword>
<comment type="caution">
    <text evidence="3">The sequence shown here is derived from an EMBL/GenBank/DDBJ whole genome shotgun (WGS) entry which is preliminary data.</text>
</comment>
<proteinExistence type="predicted"/>
<dbReference type="AlphaFoldDB" id="A0A917NIH5"/>
<feature type="region of interest" description="Disordered" evidence="1">
    <location>
        <begin position="1"/>
        <end position="31"/>
    </location>
</feature>
<dbReference type="Pfam" id="PF02426">
    <property type="entry name" value="MIase"/>
    <property type="match status" value="1"/>
</dbReference>
<evidence type="ECO:0000313" key="3">
    <source>
        <dbReference type="EMBL" id="GGJ02988.1"/>
    </source>
</evidence>
<feature type="domain" description="Muconolactone isomerase" evidence="2">
    <location>
        <begin position="35"/>
        <end position="124"/>
    </location>
</feature>
<accession>A0A917NIH5</accession>
<dbReference type="Gene3D" id="3.30.70.1060">
    <property type="entry name" value="Dimeric alpha+beta barrel"/>
    <property type="match status" value="1"/>
</dbReference>
<evidence type="ECO:0000259" key="2">
    <source>
        <dbReference type="Pfam" id="PF02426"/>
    </source>
</evidence>
<dbReference type="Proteomes" id="UP000657574">
    <property type="component" value="Unassembled WGS sequence"/>
</dbReference>
<protein>
    <recommendedName>
        <fullName evidence="2">Muconolactone isomerase domain-containing protein</fullName>
    </recommendedName>
</protein>
<reference evidence="3" key="2">
    <citation type="submission" date="2020-09" db="EMBL/GenBank/DDBJ databases">
        <authorList>
            <person name="Sun Q."/>
            <person name="Ohkuma M."/>
        </authorList>
    </citation>
    <scope>NUCLEOTIDE SEQUENCE</scope>
    <source>
        <strain evidence="3">JCM 3086</strain>
    </source>
</reference>
<organism evidence="3 4">
    <name type="scientific">Streptomyces brasiliensis</name>
    <dbReference type="NCBI Taxonomy" id="1954"/>
    <lineage>
        <taxon>Bacteria</taxon>
        <taxon>Bacillati</taxon>
        <taxon>Actinomycetota</taxon>
        <taxon>Actinomycetes</taxon>
        <taxon>Kitasatosporales</taxon>
        <taxon>Streptomycetaceae</taxon>
        <taxon>Streptomyces</taxon>
    </lineage>
</organism>
<evidence type="ECO:0000313" key="4">
    <source>
        <dbReference type="Proteomes" id="UP000657574"/>
    </source>
</evidence>
<feature type="compositionally biased region" description="Basic and acidic residues" evidence="1">
    <location>
        <begin position="1"/>
        <end position="10"/>
    </location>
</feature>
<gene>
    <name evidence="3" type="ORF">GCM10010121_011670</name>
</gene>
<dbReference type="EMBL" id="BMQA01000002">
    <property type="protein sequence ID" value="GGJ02988.1"/>
    <property type="molecule type" value="Genomic_DNA"/>
</dbReference>
<dbReference type="InterPro" id="IPR011008">
    <property type="entry name" value="Dimeric_a/b-barrel"/>
</dbReference>
<dbReference type="InterPro" id="IPR026029">
    <property type="entry name" value="MLI_dom"/>
</dbReference>
<dbReference type="SUPFAM" id="SSF54909">
    <property type="entry name" value="Dimeric alpha+beta barrel"/>
    <property type="match status" value="1"/>
</dbReference>